<reference evidence="3" key="1">
    <citation type="journal article" date="2018" name="Nat. Microbiol.">
        <title>Leveraging single-cell genomics to expand the fungal tree of life.</title>
        <authorList>
            <person name="Ahrendt S.R."/>
            <person name="Quandt C.A."/>
            <person name="Ciobanu D."/>
            <person name="Clum A."/>
            <person name="Salamov A."/>
            <person name="Andreopoulos B."/>
            <person name="Cheng J.F."/>
            <person name="Woyke T."/>
            <person name="Pelin A."/>
            <person name="Henrissat B."/>
            <person name="Reynolds N.K."/>
            <person name="Benny G.L."/>
            <person name="Smith M.E."/>
            <person name="James T.Y."/>
            <person name="Grigoriev I.V."/>
        </authorList>
    </citation>
    <scope>NUCLEOTIDE SEQUENCE [LARGE SCALE GENOMIC DNA]</scope>
</reference>
<feature type="transmembrane region" description="Helical" evidence="1">
    <location>
        <begin position="82"/>
        <end position="102"/>
    </location>
</feature>
<dbReference type="Proteomes" id="UP000269721">
    <property type="component" value="Unassembled WGS sequence"/>
</dbReference>
<dbReference type="AlphaFoldDB" id="A0A4P9VZM2"/>
<feature type="transmembrane region" description="Helical" evidence="1">
    <location>
        <begin position="20"/>
        <end position="40"/>
    </location>
</feature>
<protein>
    <submittedName>
        <fullName evidence="2">Uncharacterized protein</fullName>
    </submittedName>
</protein>
<keyword evidence="1" id="KW-1133">Transmembrane helix</keyword>
<organism evidence="2 3">
    <name type="scientific">Blyttiomyces helicus</name>
    <dbReference type="NCBI Taxonomy" id="388810"/>
    <lineage>
        <taxon>Eukaryota</taxon>
        <taxon>Fungi</taxon>
        <taxon>Fungi incertae sedis</taxon>
        <taxon>Chytridiomycota</taxon>
        <taxon>Chytridiomycota incertae sedis</taxon>
        <taxon>Chytridiomycetes</taxon>
        <taxon>Chytridiomycetes incertae sedis</taxon>
        <taxon>Blyttiomyces</taxon>
    </lineage>
</organism>
<keyword evidence="1" id="KW-0472">Membrane</keyword>
<dbReference type="EMBL" id="ML000070">
    <property type="protein sequence ID" value="RKO84465.1"/>
    <property type="molecule type" value="Genomic_DNA"/>
</dbReference>
<evidence type="ECO:0000313" key="3">
    <source>
        <dbReference type="Proteomes" id="UP000269721"/>
    </source>
</evidence>
<keyword evidence="3" id="KW-1185">Reference proteome</keyword>
<name>A0A4P9VZM2_9FUNG</name>
<evidence type="ECO:0000313" key="2">
    <source>
        <dbReference type="EMBL" id="RKO84465.1"/>
    </source>
</evidence>
<accession>A0A4P9VZM2</accession>
<evidence type="ECO:0000256" key="1">
    <source>
        <dbReference type="SAM" id="Phobius"/>
    </source>
</evidence>
<feature type="transmembrane region" description="Helical" evidence="1">
    <location>
        <begin position="52"/>
        <end position="70"/>
    </location>
</feature>
<sequence>MYSPSRLANIAAPLTGCAFPPAALFGANAAIGGVLTCFAGRSFLARRTKLRALVLICEALVFTAAVLNIVGNMYDDAECNCQYYSCFLYGLFYAGVVAVGFYRKTSRISTSYGNLVPVDHSDLSWVGKPVDPVHRFGNAPLPGKTGLHEHHACEGIAGAMCRFGDVAGELILPSIHAFAHHSRPHPFPPTGTGARLSYYRRLAHSLSSSM</sequence>
<gene>
    <name evidence="2" type="ORF">BDK51DRAFT_42873</name>
</gene>
<proteinExistence type="predicted"/>
<keyword evidence="1" id="KW-0812">Transmembrane</keyword>